<evidence type="ECO:0000313" key="2">
    <source>
        <dbReference type="EMBL" id="PAU94478.1"/>
    </source>
</evidence>
<evidence type="ECO:0000313" key="3">
    <source>
        <dbReference type="Proteomes" id="UP000218831"/>
    </source>
</evidence>
<dbReference type="EMBL" id="NSKE01000004">
    <property type="protein sequence ID" value="PAU94478.1"/>
    <property type="molecule type" value="Genomic_DNA"/>
</dbReference>
<dbReference type="OrthoDB" id="598142at2"/>
<keyword evidence="3" id="KW-1185">Reference proteome</keyword>
<organism evidence="2 3">
    <name type="scientific">Fodinibius salipaludis</name>
    <dbReference type="NCBI Taxonomy" id="2032627"/>
    <lineage>
        <taxon>Bacteria</taxon>
        <taxon>Pseudomonadati</taxon>
        <taxon>Balneolota</taxon>
        <taxon>Balneolia</taxon>
        <taxon>Balneolales</taxon>
        <taxon>Balneolaceae</taxon>
        <taxon>Fodinibius</taxon>
    </lineage>
</organism>
<protein>
    <recommendedName>
        <fullName evidence="4">DUF3127 domain-containing protein</fullName>
    </recommendedName>
</protein>
<name>A0A2A2GAX6_9BACT</name>
<proteinExistence type="predicted"/>
<dbReference type="RefSeq" id="WP_095606019.1">
    <property type="nucleotide sequence ID" value="NZ_NSKE01000004.1"/>
</dbReference>
<feature type="region of interest" description="Disordered" evidence="1">
    <location>
        <begin position="88"/>
        <end position="114"/>
    </location>
</feature>
<gene>
    <name evidence="2" type="ORF">CK503_06680</name>
</gene>
<evidence type="ECO:0000256" key="1">
    <source>
        <dbReference type="SAM" id="MobiDB-lite"/>
    </source>
</evidence>
<dbReference type="Pfam" id="PF11325">
    <property type="entry name" value="DUF3127"/>
    <property type="match status" value="1"/>
</dbReference>
<dbReference type="AlphaFoldDB" id="A0A2A2GAX6"/>
<sequence length="114" mass="13204">MDELKVKGEVAQILEEQSGTGKNGEWRKQDFILETPGKYPKKICITQWGDKIDQFNVQEGEEVTVYVDLQSREYKGNWYTDVKAWKVERGDGDSQDNPDENVIDMSDMDHDVPF</sequence>
<evidence type="ECO:0008006" key="4">
    <source>
        <dbReference type="Google" id="ProtNLM"/>
    </source>
</evidence>
<comment type="caution">
    <text evidence="2">The sequence shown here is derived from an EMBL/GenBank/DDBJ whole genome shotgun (WGS) entry which is preliminary data.</text>
</comment>
<dbReference type="Proteomes" id="UP000218831">
    <property type="component" value="Unassembled WGS sequence"/>
</dbReference>
<feature type="compositionally biased region" description="Acidic residues" evidence="1">
    <location>
        <begin position="93"/>
        <end position="102"/>
    </location>
</feature>
<reference evidence="2 3" key="1">
    <citation type="submission" date="2017-08" db="EMBL/GenBank/DDBJ databases">
        <title>Aliifodinibius alkalisoli sp. nov., isolated from saline alkaline soil.</title>
        <authorList>
            <person name="Liu D."/>
            <person name="Zhang G."/>
        </authorList>
    </citation>
    <scope>NUCLEOTIDE SEQUENCE [LARGE SCALE GENOMIC DNA]</scope>
    <source>
        <strain evidence="2 3">WN023</strain>
    </source>
</reference>
<accession>A0A2A2GAX6</accession>
<dbReference type="InterPro" id="IPR021474">
    <property type="entry name" value="DUF3127"/>
</dbReference>